<dbReference type="Proteomes" id="UP000427842">
    <property type="component" value="Unassembled WGS sequence"/>
</dbReference>
<evidence type="ECO:0000256" key="5">
    <source>
        <dbReference type="SAM" id="Phobius"/>
    </source>
</evidence>
<gene>
    <name evidence="3" type="primary">rlpA</name>
    <name evidence="7" type="ORF">D3W54_07435</name>
</gene>
<dbReference type="InterPro" id="IPR034718">
    <property type="entry name" value="RlpA"/>
</dbReference>
<dbReference type="NCBIfam" id="TIGR00413">
    <property type="entry name" value="rlpA"/>
    <property type="match status" value="1"/>
</dbReference>
<comment type="caution">
    <text evidence="7">The sequence shown here is derived from an EMBL/GenBank/DDBJ whole genome shotgun (WGS) entry which is preliminary data.</text>
</comment>
<dbReference type="EMBL" id="QYAZ01000001">
    <property type="protein sequence ID" value="KAB8124062.1"/>
    <property type="molecule type" value="Genomic_DNA"/>
</dbReference>
<evidence type="ECO:0000256" key="1">
    <source>
        <dbReference type="ARBA" id="ARBA00023239"/>
    </source>
</evidence>
<evidence type="ECO:0000313" key="7">
    <source>
        <dbReference type="EMBL" id="KAB8124062.1"/>
    </source>
</evidence>
<feature type="domain" description="RlpA-like protein double-psi beta-barrel" evidence="6">
    <location>
        <begin position="81"/>
        <end position="166"/>
    </location>
</feature>
<keyword evidence="5" id="KW-0812">Transmembrane</keyword>
<dbReference type="RefSeq" id="WP_153469669.1">
    <property type="nucleotide sequence ID" value="NZ_QYAZ01000001.1"/>
</dbReference>
<dbReference type="PANTHER" id="PTHR34183">
    <property type="entry name" value="ENDOLYTIC PEPTIDOGLYCAN TRANSGLYCOSYLASE RLPA"/>
    <property type="match status" value="1"/>
</dbReference>
<keyword evidence="5" id="KW-0472">Membrane</keyword>
<evidence type="ECO:0000259" key="6">
    <source>
        <dbReference type="Pfam" id="PF03330"/>
    </source>
</evidence>
<keyword evidence="8" id="KW-1185">Reference proteome</keyword>
<evidence type="ECO:0000256" key="4">
    <source>
        <dbReference type="RuleBase" id="RU003495"/>
    </source>
</evidence>
<keyword evidence="5" id="KW-1133">Transmembrane helix</keyword>
<dbReference type="InterPro" id="IPR009009">
    <property type="entry name" value="RlpA-like_DPBB"/>
</dbReference>
<proteinExistence type="inferred from homology"/>
<dbReference type="PANTHER" id="PTHR34183:SF8">
    <property type="entry name" value="ENDOLYTIC PEPTIDOGLYCAN TRANSGLYCOSYLASE RLPA-RELATED"/>
    <property type="match status" value="1"/>
</dbReference>
<comment type="function">
    <text evidence="3">Lytic transglycosylase with a strong preference for naked glycan strands that lack stem peptides.</text>
</comment>
<evidence type="ECO:0000256" key="3">
    <source>
        <dbReference type="HAMAP-Rule" id="MF_02071"/>
    </source>
</evidence>
<dbReference type="InterPro" id="IPR036908">
    <property type="entry name" value="RlpA-like_sf"/>
</dbReference>
<dbReference type="EC" id="4.2.2.-" evidence="3"/>
<accession>A0ABQ6VVG2</accession>
<name>A0ABQ6VVG2_9PROT</name>
<dbReference type="Gene3D" id="2.40.40.10">
    <property type="entry name" value="RlpA-like domain"/>
    <property type="match status" value="1"/>
</dbReference>
<feature type="transmembrane region" description="Helical" evidence="5">
    <location>
        <begin position="22"/>
        <end position="43"/>
    </location>
</feature>
<keyword evidence="2 3" id="KW-0961">Cell wall biogenesis/degradation</keyword>
<dbReference type="Pfam" id="PF03330">
    <property type="entry name" value="DPBB_1"/>
    <property type="match status" value="1"/>
</dbReference>
<sequence>MTGYPDHYCGGAGTGYGPATRLAWPVVMACLMLAVSGATNVACAMARHGAVMRHGARGLVRRAPALSRSPVMSYVPLHWSQHGVASWYGKGRGTASGEGFDPGALTAAHTQLPFGTRLLVRSRQTGRSVIVRVNDRGPFGAHRILDLSREAARQLGMLGAGTALVDVELADEEVASAPR</sequence>
<comment type="similarity">
    <text evidence="3 4">Belongs to the RlpA family.</text>
</comment>
<dbReference type="CDD" id="cd22268">
    <property type="entry name" value="DPBB_RlpA-like"/>
    <property type="match status" value="1"/>
</dbReference>
<dbReference type="HAMAP" id="MF_02071">
    <property type="entry name" value="RlpA"/>
    <property type="match status" value="1"/>
</dbReference>
<reference evidence="7 8" key="1">
    <citation type="submission" date="2018-09" db="EMBL/GenBank/DDBJ databases">
        <title>Genome sequence and characterization of the bcs clusters for the production of nanocellulose from the low pH resistant strain Komagataeibacter medellinensis ID13488.</title>
        <authorList>
            <person name="Hernandez-Arriaga A.M."/>
            <person name="Del Cerro C."/>
            <person name="Urbina L."/>
            <person name="Eceiza A."/>
            <person name="Retegi A."/>
            <person name="Prieto M.A."/>
        </authorList>
    </citation>
    <scope>NUCLEOTIDE SEQUENCE [LARGE SCALE GENOMIC DNA]</scope>
    <source>
        <strain evidence="7 8">ID13488</strain>
    </source>
</reference>
<organism evidence="7 8">
    <name type="scientific">Komagataeibacter medellinensis</name>
    <dbReference type="NCBI Taxonomy" id="1177712"/>
    <lineage>
        <taxon>Bacteria</taxon>
        <taxon>Pseudomonadati</taxon>
        <taxon>Pseudomonadota</taxon>
        <taxon>Alphaproteobacteria</taxon>
        <taxon>Acetobacterales</taxon>
        <taxon>Acetobacteraceae</taxon>
        <taxon>Komagataeibacter</taxon>
    </lineage>
</organism>
<dbReference type="InterPro" id="IPR012997">
    <property type="entry name" value="RplA"/>
</dbReference>
<protein>
    <recommendedName>
        <fullName evidence="3">Endolytic peptidoglycan transglycosylase RlpA</fullName>
        <ecNumber evidence="3">4.2.2.-</ecNumber>
    </recommendedName>
</protein>
<evidence type="ECO:0000256" key="2">
    <source>
        <dbReference type="ARBA" id="ARBA00023316"/>
    </source>
</evidence>
<evidence type="ECO:0000313" key="8">
    <source>
        <dbReference type="Proteomes" id="UP000427842"/>
    </source>
</evidence>
<dbReference type="SUPFAM" id="SSF50685">
    <property type="entry name" value="Barwin-like endoglucanases"/>
    <property type="match status" value="1"/>
</dbReference>
<keyword evidence="1 3" id="KW-0456">Lyase</keyword>